<name>A0ABX0X1V1_9PROT</name>
<protein>
    <submittedName>
        <fullName evidence="1">Uncharacterized protein</fullName>
    </submittedName>
</protein>
<dbReference type="Proteomes" id="UP000556869">
    <property type="component" value="Unassembled WGS sequence"/>
</dbReference>
<comment type="caution">
    <text evidence="1">The sequence shown here is derived from an EMBL/GenBank/DDBJ whole genome shotgun (WGS) entry which is preliminary data.</text>
</comment>
<dbReference type="EMBL" id="JAATJD010000002">
    <property type="protein sequence ID" value="NJB75609.1"/>
    <property type="molecule type" value="Genomic_DNA"/>
</dbReference>
<accession>A0ABX0X1V1</accession>
<reference evidence="1 2" key="1">
    <citation type="submission" date="2020-03" db="EMBL/GenBank/DDBJ databases">
        <title>Genomic Encyclopedia of Type Strains, Phase IV (KMG-IV): sequencing the most valuable type-strain genomes for metagenomic binning, comparative biology and taxonomic classification.</title>
        <authorList>
            <person name="Goeker M."/>
        </authorList>
    </citation>
    <scope>NUCLEOTIDE SEQUENCE [LARGE SCALE GENOMIC DNA]</scope>
    <source>
        <strain evidence="1 2">DSM 18888</strain>
    </source>
</reference>
<evidence type="ECO:0000313" key="2">
    <source>
        <dbReference type="Proteomes" id="UP000556869"/>
    </source>
</evidence>
<evidence type="ECO:0000313" key="1">
    <source>
        <dbReference type="EMBL" id="NJB75609.1"/>
    </source>
</evidence>
<keyword evidence="2" id="KW-1185">Reference proteome</keyword>
<organism evidence="1 2">
    <name type="scientific">Thalassospira tepidiphila</name>
    <dbReference type="NCBI Taxonomy" id="393657"/>
    <lineage>
        <taxon>Bacteria</taxon>
        <taxon>Pseudomonadati</taxon>
        <taxon>Pseudomonadota</taxon>
        <taxon>Alphaproteobacteria</taxon>
        <taxon>Rhodospirillales</taxon>
        <taxon>Thalassospiraceae</taxon>
        <taxon>Thalassospira</taxon>
    </lineage>
</organism>
<gene>
    <name evidence="1" type="ORF">GGR96_002701</name>
</gene>
<proteinExistence type="predicted"/>
<sequence>MTDRAARVPIKVPRATINFEKSKRAIRQETCDDQSDEF</sequence>